<dbReference type="OrthoDB" id="1738567at2759"/>
<keyword evidence="2" id="KW-0812">Transmembrane</keyword>
<accession>A0A6A1VLI4</accession>
<reference evidence="3 4" key="1">
    <citation type="journal article" date="2019" name="Plant Biotechnol. J.">
        <title>The red bayberry genome and genetic basis of sex determination.</title>
        <authorList>
            <person name="Jia H.M."/>
            <person name="Jia H.J."/>
            <person name="Cai Q.L."/>
            <person name="Wang Y."/>
            <person name="Zhao H.B."/>
            <person name="Yang W.F."/>
            <person name="Wang G.Y."/>
            <person name="Li Y.H."/>
            <person name="Zhan D.L."/>
            <person name="Shen Y.T."/>
            <person name="Niu Q.F."/>
            <person name="Chang L."/>
            <person name="Qiu J."/>
            <person name="Zhao L."/>
            <person name="Xie H.B."/>
            <person name="Fu W.Y."/>
            <person name="Jin J."/>
            <person name="Li X.W."/>
            <person name="Jiao Y."/>
            <person name="Zhou C.C."/>
            <person name="Tu T."/>
            <person name="Chai C.Y."/>
            <person name="Gao J.L."/>
            <person name="Fan L.J."/>
            <person name="van de Weg E."/>
            <person name="Wang J.Y."/>
            <person name="Gao Z.S."/>
        </authorList>
    </citation>
    <scope>NUCLEOTIDE SEQUENCE [LARGE SCALE GENOMIC DNA]</scope>
    <source>
        <tissue evidence="3">Leaves</tissue>
    </source>
</reference>
<proteinExistence type="predicted"/>
<feature type="region of interest" description="Disordered" evidence="1">
    <location>
        <begin position="1"/>
        <end position="23"/>
    </location>
</feature>
<dbReference type="AlphaFoldDB" id="A0A6A1VLI4"/>
<keyword evidence="2" id="KW-0472">Membrane</keyword>
<evidence type="ECO:0000313" key="3">
    <source>
        <dbReference type="EMBL" id="KAB1212726.1"/>
    </source>
</evidence>
<evidence type="ECO:0000256" key="2">
    <source>
        <dbReference type="SAM" id="Phobius"/>
    </source>
</evidence>
<evidence type="ECO:0000256" key="1">
    <source>
        <dbReference type="SAM" id="MobiDB-lite"/>
    </source>
</evidence>
<organism evidence="3 4">
    <name type="scientific">Morella rubra</name>
    <name type="common">Chinese bayberry</name>
    <dbReference type="NCBI Taxonomy" id="262757"/>
    <lineage>
        <taxon>Eukaryota</taxon>
        <taxon>Viridiplantae</taxon>
        <taxon>Streptophyta</taxon>
        <taxon>Embryophyta</taxon>
        <taxon>Tracheophyta</taxon>
        <taxon>Spermatophyta</taxon>
        <taxon>Magnoliopsida</taxon>
        <taxon>eudicotyledons</taxon>
        <taxon>Gunneridae</taxon>
        <taxon>Pentapetalae</taxon>
        <taxon>rosids</taxon>
        <taxon>fabids</taxon>
        <taxon>Fagales</taxon>
        <taxon>Myricaceae</taxon>
        <taxon>Morella</taxon>
    </lineage>
</organism>
<feature type="transmembrane region" description="Helical" evidence="2">
    <location>
        <begin position="37"/>
        <end position="57"/>
    </location>
</feature>
<sequence length="125" mass="13242">MATTSSALPEQQQQQPGETLTSPQAVTTNAWQSSGSIGPFFAVISVLTVLAILSCVLGRLCARRARDSVTPLEIVSDAGCFGWAKRKCRQCMAGDVDVGAKTMAFGRESNDCKVKDGDVQHPPQG</sequence>
<dbReference type="EMBL" id="RXIC02000023">
    <property type="protein sequence ID" value="KAB1212726.1"/>
    <property type="molecule type" value="Genomic_DNA"/>
</dbReference>
<keyword evidence="2" id="KW-1133">Transmembrane helix</keyword>
<name>A0A6A1VLI4_9ROSI</name>
<evidence type="ECO:0000313" key="4">
    <source>
        <dbReference type="Proteomes" id="UP000516437"/>
    </source>
</evidence>
<dbReference type="PANTHER" id="PTHR33429:SF23">
    <property type="entry name" value="OS02G0709350 PROTEIN"/>
    <property type="match status" value="1"/>
</dbReference>
<keyword evidence="4" id="KW-1185">Reference proteome</keyword>
<dbReference type="PANTHER" id="PTHR33429">
    <property type="entry name" value="OS02G0708000 PROTEIN-RELATED"/>
    <property type="match status" value="1"/>
</dbReference>
<comment type="caution">
    <text evidence="3">The sequence shown here is derived from an EMBL/GenBank/DDBJ whole genome shotgun (WGS) entry which is preliminary data.</text>
</comment>
<dbReference type="Proteomes" id="UP000516437">
    <property type="component" value="Chromosome 5"/>
</dbReference>
<gene>
    <name evidence="3" type="ORF">CJ030_MR5G009768</name>
</gene>
<protein>
    <submittedName>
        <fullName evidence="3">Uncharacterized protein</fullName>
    </submittedName>
</protein>